<dbReference type="OrthoDB" id="669224at2759"/>
<dbReference type="SUPFAM" id="SSF57302">
    <property type="entry name" value="Snake toxin-like"/>
    <property type="match status" value="1"/>
</dbReference>
<sequence>MDRTERSENITENGFSARCKEYESCYTLWQQDLQVSNESATTTMLAQGCWDASSNQDCLSSNCVSTKPPVKAKNNTKFCCCAGDLCNTNFTDGYVLQPDVKNDTGLPLMETAKLSNRDITINVFSALVFLLLLITILMVFGYRPWNSLLENNPLKKNLDSVHLVDSQTCQSFSSSVDFGKLKIEEIIGNGRFGSVCKGVLNDQLVAVKTFNCHNRQYFLNERDIYMLPHMDHPSILKFIGVDDKCFNKGNSYPEYHIVFNYLPMGCLQDFLRKQTVDWSTMCRMTQSISAGLSHLHSETHKGDKHKPCVAHRDLSSRNILVKEDHSCVICDFGFSMQIAGSKCFVNGVEQNAETTSLSDVGTLRYMAPEILEGAVNLRDCESSLKQIDVYALGLIIWETASRCTDLYQGMEVPPYKQPFEHEVGLSPSYEQMQVLVTRHKARPLFPDIWKDTNPAIRALKETIEDCWDHDAEARLTALCVYERLQDLPSLWERHKAGTVSAAVGSHLGAVSQTQTIANINNRNVLNVRNGAQELHSKENVNEKLTNKQNDTHGNNSETGETVISCCDLEKNMSTAAFSYPLSRVTLPLQPYQGRNPCLERNLMVQPSDDVMSNKYLVDGFKFRSTSSETTLPSPEMQDLSSTLESQSLVSSDVLSRTTNSQHMGRRAIGNPHTVISQIQNNIKNPIPKQPNVPGNGHHSIPALNEYRANESWPSKILKLWTKSNSGYTLRQLFERRKRNRAMNECDRCEAEPLSSGQQCVPNDTTVVVISNQETADDANLKETKVYLVNGSPTTSLVNSNCTAVDSTEVSSQTVPKMEH</sequence>
<keyword evidence="12 17" id="KW-0675">Receptor</keyword>
<dbReference type="GO" id="GO:0046872">
    <property type="term" value="F:metal ion binding"/>
    <property type="evidence" value="ECO:0007669"/>
    <property type="project" value="UniProtKB-KW"/>
</dbReference>
<dbReference type="EMBL" id="NCKV01000080">
    <property type="protein sequence ID" value="RWS31721.1"/>
    <property type="molecule type" value="Genomic_DNA"/>
</dbReference>
<evidence type="ECO:0000256" key="12">
    <source>
        <dbReference type="ARBA" id="ARBA00023170"/>
    </source>
</evidence>
<comment type="caution">
    <text evidence="19">The sequence shown here is derived from an EMBL/GenBank/DDBJ whole genome shotgun (WGS) entry which is preliminary data.</text>
</comment>
<dbReference type="PROSITE" id="PS50011">
    <property type="entry name" value="PROTEIN_KINASE_DOM"/>
    <property type="match status" value="1"/>
</dbReference>
<dbReference type="VEuPathDB" id="VectorBase:LDEU000319"/>
<evidence type="ECO:0000313" key="19">
    <source>
        <dbReference type="EMBL" id="RWS31721.1"/>
    </source>
</evidence>
<dbReference type="Gene3D" id="3.30.200.20">
    <property type="entry name" value="Phosphorylase Kinase, domain 1"/>
    <property type="match status" value="1"/>
</dbReference>
<dbReference type="PRINTS" id="PR00653">
    <property type="entry name" value="ACTIVIN2R"/>
</dbReference>
<protein>
    <recommendedName>
        <fullName evidence="17">Serine/threonine-protein kinase receptor</fullName>
        <ecNumber evidence="17">2.7.11.30</ecNumber>
    </recommendedName>
</protein>
<keyword evidence="4 17" id="KW-0808">Transferase</keyword>
<feature type="domain" description="Protein kinase" evidence="18">
    <location>
        <begin position="181"/>
        <end position="490"/>
    </location>
</feature>
<keyword evidence="10 17" id="KW-1133">Transmembrane helix</keyword>
<evidence type="ECO:0000256" key="1">
    <source>
        <dbReference type="ARBA" id="ARBA00004479"/>
    </source>
</evidence>
<evidence type="ECO:0000313" key="20">
    <source>
        <dbReference type="Proteomes" id="UP000288716"/>
    </source>
</evidence>
<comment type="similarity">
    <text evidence="2 17">Belongs to the protein kinase superfamily. TKL Ser/Thr protein kinase family. TGFB receptor subfamily.</text>
</comment>
<evidence type="ECO:0000259" key="18">
    <source>
        <dbReference type="PROSITE" id="PS50011"/>
    </source>
</evidence>
<dbReference type="Gene3D" id="2.10.60.10">
    <property type="entry name" value="CD59"/>
    <property type="match status" value="1"/>
</dbReference>
<dbReference type="FunFam" id="1.10.510.10:FF:000487">
    <property type="entry name" value="Anti-Muellerian hormone type-2 receptor"/>
    <property type="match status" value="1"/>
</dbReference>
<feature type="binding site" evidence="16">
    <location>
        <position position="208"/>
    </location>
    <ligand>
        <name>ATP</name>
        <dbReference type="ChEBI" id="CHEBI:30616"/>
    </ligand>
</feature>
<dbReference type="SUPFAM" id="SSF56112">
    <property type="entry name" value="Protein kinase-like (PK-like)"/>
    <property type="match status" value="1"/>
</dbReference>
<keyword evidence="17" id="KW-0460">Magnesium</keyword>
<keyword evidence="9 16" id="KW-0067">ATP-binding</keyword>
<dbReference type="GO" id="GO:0005886">
    <property type="term" value="C:plasma membrane"/>
    <property type="evidence" value="ECO:0007669"/>
    <property type="project" value="TreeGrafter"/>
</dbReference>
<dbReference type="PANTHER" id="PTHR23255">
    <property type="entry name" value="TRANSFORMING GROWTH FACTOR-BETA RECEPTOR TYPE I AND II"/>
    <property type="match status" value="1"/>
</dbReference>
<keyword evidence="11 17" id="KW-0472">Membrane</keyword>
<evidence type="ECO:0000256" key="8">
    <source>
        <dbReference type="ARBA" id="ARBA00022777"/>
    </source>
</evidence>
<keyword evidence="6" id="KW-0732">Signal</keyword>
<evidence type="ECO:0000256" key="14">
    <source>
        <dbReference type="ARBA" id="ARBA00047681"/>
    </source>
</evidence>
<dbReference type="STRING" id="299467.A0A443SW23"/>
<dbReference type="InterPro" id="IPR000719">
    <property type="entry name" value="Prot_kinase_dom"/>
</dbReference>
<dbReference type="PANTHER" id="PTHR23255:SF100">
    <property type="entry name" value="RECEPTOR PROTEIN SERINE_THREONINE KINASE"/>
    <property type="match status" value="1"/>
</dbReference>
<keyword evidence="17" id="KW-0479">Metal-binding</keyword>
<evidence type="ECO:0000256" key="15">
    <source>
        <dbReference type="ARBA" id="ARBA00048773"/>
    </source>
</evidence>
<evidence type="ECO:0000256" key="3">
    <source>
        <dbReference type="ARBA" id="ARBA00022527"/>
    </source>
</evidence>
<dbReference type="PROSITE" id="PS00107">
    <property type="entry name" value="PROTEIN_KINASE_ATP"/>
    <property type="match status" value="1"/>
</dbReference>
<evidence type="ECO:0000256" key="4">
    <source>
        <dbReference type="ARBA" id="ARBA00022679"/>
    </source>
</evidence>
<evidence type="ECO:0000256" key="13">
    <source>
        <dbReference type="ARBA" id="ARBA00023180"/>
    </source>
</evidence>
<evidence type="ECO:0000256" key="9">
    <source>
        <dbReference type="ARBA" id="ARBA00022840"/>
    </source>
</evidence>
<evidence type="ECO:0000256" key="7">
    <source>
        <dbReference type="ARBA" id="ARBA00022741"/>
    </source>
</evidence>
<evidence type="ECO:0000256" key="10">
    <source>
        <dbReference type="ARBA" id="ARBA00022989"/>
    </source>
</evidence>
<comment type="catalytic activity">
    <reaction evidence="15 17">
        <text>L-threonyl-[receptor-protein] + ATP = O-phospho-L-threonyl-[receptor-protein] + ADP + H(+)</text>
        <dbReference type="Rhea" id="RHEA:44880"/>
        <dbReference type="Rhea" id="RHEA-COMP:11024"/>
        <dbReference type="Rhea" id="RHEA-COMP:11025"/>
        <dbReference type="ChEBI" id="CHEBI:15378"/>
        <dbReference type="ChEBI" id="CHEBI:30013"/>
        <dbReference type="ChEBI" id="CHEBI:30616"/>
        <dbReference type="ChEBI" id="CHEBI:61977"/>
        <dbReference type="ChEBI" id="CHEBI:456216"/>
        <dbReference type="EC" id="2.7.11.30"/>
    </reaction>
</comment>
<dbReference type="GO" id="GO:0030509">
    <property type="term" value="P:BMP signaling pathway"/>
    <property type="evidence" value="ECO:0007669"/>
    <property type="project" value="TreeGrafter"/>
</dbReference>
<dbReference type="CDD" id="cd14054">
    <property type="entry name" value="STKc_BMPR2_AMHR2"/>
    <property type="match status" value="1"/>
</dbReference>
<dbReference type="InterPro" id="IPR000333">
    <property type="entry name" value="TGFB_receptor"/>
</dbReference>
<name>A0A443SW23_9ACAR</name>
<evidence type="ECO:0000256" key="6">
    <source>
        <dbReference type="ARBA" id="ARBA00022729"/>
    </source>
</evidence>
<dbReference type="InterPro" id="IPR011009">
    <property type="entry name" value="Kinase-like_dom_sf"/>
</dbReference>
<dbReference type="CDD" id="cd23533">
    <property type="entry name" value="TFP_LU_ECD_BMPR2_like"/>
    <property type="match status" value="1"/>
</dbReference>
<feature type="transmembrane region" description="Helical" evidence="17">
    <location>
        <begin position="119"/>
        <end position="142"/>
    </location>
</feature>
<dbReference type="InterPro" id="IPR017441">
    <property type="entry name" value="Protein_kinase_ATP_BS"/>
</dbReference>
<reference evidence="19 20" key="1">
    <citation type="journal article" date="2018" name="Gigascience">
        <title>Genomes of trombidid mites reveal novel predicted allergens and laterally-transferred genes associated with secondary metabolism.</title>
        <authorList>
            <person name="Dong X."/>
            <person name="Chaisiri K."/>
            <person name="Xia D."/>
            <person name="Armstrong S.D."/>
            <person name="Fang Y."/>
            <person name="Donnelly M.J."/>
            <person name="Kadowaki T."/>
            <person name="McGarry J.W."/>
            <person name="Darby A.C."/>
            <person name="Makepeace B.L."/>
        </authorList>
    </citation>
    <scope>NUCLEOTIDE SEQUENCE [LARGE SCALE GENOMIC DNA]</scope>
    <source>
        <strain evidence="19">UoL-UT</strain>
    </source>
</reference>
<keyword evidence="3 17" id="KW-0723">Serine/threonine-protein kinase</keyword>
<evidence type="ECO:0000256" key="11">
    <source>
        <dbReference type="ARBA" id="ARBA00023136"/>
    </source>
</evidence>
<evidence type="ECO:0000256" key="2">
    <source>
        <dbReference type="ARBA" id="ARBA00009605"/>
    </source>
</evidence>
<comment type="catalytic activity">
    <reaction evidence="14">
        <text>L-seryl-[receptor-protein] + ATP = O-phospho-L-seryl-[receptor-protein] + ADP + H(+)</text>
        <dbReference type="Rhea" id="RHEA:18673"/>
        <dbReference type="Rhea" id="RHEA-COMP:11022"/>
        <dbReference type="Rhea" id="RHEA-COMP:11023"/>
        <dbReference type="ChEBI" id="CHEBI:15378"/>
        <dbReference type="ChEBI" id="CHEBI:29999"/>
        <dbReference type="ChEBI" id="CHEBI:30616"/>
        <dbReference type="ChEBI" id="CHEBI:83421"/>
        <dbReference type="ChEBI" id="CHEBI:456216"/>
        <dbReference type="EC" id="2.7.11.30"/>
    </reaction>
</comment>
<keyword evidence="7 16" id="KW-0547">Nucleotide-binding</keyword>
<dbReference type="GO" id="GO:0005024">
    <property type="term" value="F:transforming growth factor beta receptor activity"/>
    <property type="evidence" value="ECO:0007669"/>
    <property type="project" value="TreeGrafter"/>
</dbReference>
<organism evidence="19 20">
    <name type="scientific">Leptotrombidium deliense</name>
    <dbReference type="NCBI Taxonomy" id="299467"/>
    <lineage>
        <taxon>Eukaryota</taxon>
        <taxon>Metazoa</taxon>
        <taxon>Ecdysozoa</taxon>
        <taxon>Arthropoda</taxon>
        <taxon>Chelicerata</taxon>
        <taxon>Arachnida</taxon>
        <taxon>Acari</taxon>
        <taxon>Acariformes</taxon>
        <taxon>Trombidiformes</taxon>
        <taxon>Prostigmata</taxon>
        <taxon>Anystina</taxon>
        <taxon>Parasitengona</taxon>
        <taxon>Trombiculoidea</taxon>
        <taxon>Trombiculidae</taxon>
        <taxon>Leptotrombidium</taxon>
    </lineage>
</organism>
<keyword evidence="5 17" id="KW-0812">Transmembrane</keyword>
<dbReference type="Gene3D" id="1.10.510.10">
    <property type="entry name" value="Transferase(Phosphotransferase) domain 1"/>
    <property type="match status" value="1"/>
</dbReference>
<comment type="cofactor">
    <cofactor evidence="17">
        <name>Mg(2+)</name>
        <dbReference type="ChEBI" id="CHEBI:18420"/>
    </cofactor>
    <cofactor evidence="17">
        <name>Mn(2+)</name>
        <dbReference type="ChEBI" id="CHEBI:29035"/>
    </cofactor>
</comment>
<dbReference type="Pfam" id="PF00069">
    <property type="entry name" value="Pkinase"/>
    <property type="match status" value="1"/>
</dbReference>
<gene>
    <name evidence="19" type="ORF">B4U80_07848</name>
</gene>
<accession>A0A443SW23</accession>
<dbReference type="AlphaFoldDB" id="A0A443SW23"/>
<keyword evidence="17" id="KW-0464">Manganese</keyword>
<keyword evidence="8 17" id="KW-0418">Kinase</keyword>
<proteinExistence type="inferred from homology"/>
<dbReference type="EC" id="2.7.11.30" evidence="17"/>
<dbReference type="InterPro" id="IPR045860">
    <property type="entry name" value="Snake_toxin-like_sf"/>
</dbReference>
<dbReference type="Proteomes" id="UP000288716">
    <property type="component" value="Unassembled WGS sequence"/>
</dbReference>
<keyword evidence="13" id="KW-0325">Glycoprotein</keyword>
<dbReference type="GO" id="GO:0005524">
    <property type="term" value="F:ATP binding"/>
    <property type="evidence" value="ECO:0007669"/>
    <property type="project" value="UniProtKB-UniRule"/>
</dbReference>
<evidence type="ECO:0000256" key="16">
    <source>
        <dbReference type="PROSITE-ProRule" id="PRU10141"/>
    </source>
</evidence>
<evidence type="ECO:0000256" key="5">
    <source>
        <dbReference type="ARBA" id="ARBA00022692"/>
    </source>
</evidence>
<dbReference type="GO" id="GO:0043235">
    <property type="term" value="C:receptor complex"/>
    <property type="evidence" value="ECO:0007669"/>
    <property type="project" value="TreeGrafter"/>
</dbReference>
<evidence type="ECO:0000256" key="17">
    <source>
        <dbReference type="RuleBase" id="RU361271"/>
    </source>
</evidence>
<comment type="subcellular location">
    <subcellularLocation>
        <location evidence="1 17">Membrane</location>
        <topology evidence="1 17">Single-pass type I membrane protein</topology>
    </subcellularLocation>
</comment>
<keyword evidence="20" id="KW-1185">Reference proteome</keyword>